<feature type="compositionally biased region" description="Low complexity" evidence="10">
    <location>
        <begin position="1081"/>
        <end position="1096"/>
    </location>
</feature>
<evidence type="ECO:0000256" key="10">
    <source>
        <dbReference type="SAM" id="MobiDB-lite"/>
    </source>
</evidence>
<dbReference type="RefSeq" id="XP_062628440.1">
    <property type="nucleotide sequence ID" value="XM_062772456.1"/>
</dbReference>
<evidence type="ECO:0000256" key="7">
    <source>
        <dbReference type="ARBA" id="ARBA00023015"/>
    </source>
</evidence>
<evidence type="ECO:0000256" key="8">
    <source>
        <dbReference type="ARBA" id="ARBA00023163"/>
    </source>
</evidence>
<dbReference type="Proteomes" id="UP000827549">
    <property type="component" value="Chromosome 4"/>
</dbReference>
<dbReference type="GO" id="GO:0000981">
    <property type="term" value="F:DNA-binding transcription factor activity, RNA polymerase II-specific"/>
    <property type="evidence" value="ECO:0007669"/>
    <property type="project" value="TreeGrafter"/>
</dbReference>
<accession>A0AAF1BRM9</accession>
<feature type="domain" description="NF-X1-type" evidence="11">
    <location>
        <begin position="848"/>
        <end position="867"/>
    </location>
</feature>
<feature type="compositionally biased region" description="Low complexity" evidence="10">
    <location>
        <begin position="83"/>
        <end position="97"/>
    </location>
</feature>
<dbReference type="Pfam" id="PF01422">
    <property type="entry name" value="zf-NF-X1"/>
    <property type="match status" value="7"/>
</dbReference>
<comment type="similarity">
    <text evidence="2">Belongs to the NFX1 family.</text>
</comment>
<dbReference type="SMART" id="SM00438">
    <property type="entry name" value="ZnF_NFX"/>
    <property type="match status" value="8"/>
</dbReference>
<dbReference type="GeneID" id="87809124"/>
<keyword evidence="4" id="KW-0677">Repeat</keyword>
<evidence type="ECO:0000259" key="11">
    <source>
        <dbReference type="SMART" id="SM00438"/>
    </source>
</evidence>
<dbReference type="SUPFAM" id="SSF82708">
    <property type="entry name" value="R3H domain"/>
    <property type="match status" value="1"/>
</dbReference>
<feature type="domain" description="NF-X1-type" evidence="11">
    <location>
        <begin position="561"/>
        <end position="592"/>
    </location>
</feature>
<dbReference type="Gene3D" id="3.30.1370.50">
    <property type="entry name" value="R3H-like domain"/>
    <property type="match status" value="1"/>
</dbReference>
<reference evidence="12" key="1">
    <citation type="submission" date="2023-10" db="EMBL/GenBank/DDBJ databases">
        <authorList>
            <person name="Noh H."/>
        </authorList>
    </citation>
    <scope>NUCLEOTIDE SEQUENCE</scope>
    <source>
        <strain evidence="12">DUCC4014</strain>
    </source>
</reference>
<keyword evidence="5" id="KW-0863">Zinc-finger</keyword>
<feature type="compositionally biased region" description="Pro residues" evidence="10">
    <location>
        <begin position="1121"/>
        <end position="1145"/>
    </location>
</feature>
<dbReference type="GO" id="GO:0000977">
    <property type="term" value="F:RNA polymerase II transcription regulatory region sequence-specific DNA binding"/>
    <property type="evidence" value="ECO:0007669"/>
    <property type="project" value="TreeGrafter"/>
</dbReference>
<evidence type="ECO:0000256" key="4">
    <source>
        <dbReference type="ARBA" id="ARBA00022737"/>
    </source>
</evidence>
<feature type="compositionally biased region" description="Basic and acidic residues" evidence="10">
    <location>
        <begin position="230"/>
        <end position="240"/>
    </location>
</feature>
<feature type="region of interest" description="Disordered" evidence="10">
    <location>
        <begin position="1059"/>
        <end position="1163"/>
    </location>
</feature>
<dbReference type="PANTHER" id="PTHR12360:SF12">
    <property type="entry name" value="TRANSCRIPTIONAL REPRESSOR NF-X1"/>
    <property type="match status" value="1"/>
</dbReference>
<comment type="subcellular location">
    <subcellularLocation>
        <location evidence="1">Nucleus</location>
    </subcellularLocation>
</comment>
<feature type="compositionally biased region" description="Basic and acidic residues" evidence="10">
    <location>
        <begin position="250"/>
        <end position="286"/>
    </location>
</feature>
<dbReference type="InterPro" id="IPR001374">
    <property type="entry name" value="R3H_dom"/>
</dbReference>
<dbReference type="CDD" id="cd06008">
    <property type="entry name" value="NF-X1-zinc-finger"/>
    <property type="match status" value="5"/>
</dbReference>
<feature type="compositionally biased region" description="Polar residues" evidence="10">
    <location>
        <begin position="1"/>
        <end position="14"/>
    </location>
</feature>
<evidence type="ECO:0000256" key="2">
    <source>
        <dbReference type="ARBA" id="ARBA00007269"/>
    </source>
</evidence>
<name>A0AAF1BRM9_9TREE</name>
<dbReference type="AlphaFoldDB" id="A0AAF1BRM9"/>
<sequence length="1163" mass="124230">MTDTATYQGFNQPQPGDGAYLARSTPQPGDGAYLTQSAGAAAGPSQPATASARQQQPGQNNGRRQQQQQGKGRRGGRAPNGSSADANGDLATAAASLSIEEVGAPSKGGRGQQGRRLNVPGGFNDRLAKDTDERAPSAGNKRSNQPKDRRRQRAAVGHAENVEEGRSLGVDGSANAAAGNGSGSNTPLNPGAAAFNPAAGLTPPSGPSRSQSPAGDGGRSRNNNRRKKAKETDTPKEESAPAKPVSSRRAAFEKGSKLTTAEDKPRPKANGKDHDHSHAHEPRGNEPDDLNSRLTRGLRSKPFIECPICFAPIFAQQQTWSCLPPHSPPEYPSTLEEAERPKFAATHYSSCYTPFHISCIRDWASRSLHDDQQRIASNGSNEGPAWRCPGCQKKRTAKVGGYRCFCGRLAGPPTTASAPHSCNDACARLRPNCDHPCPLNCHPGPCPPCQVALVVRCPSHGTALTVKCAAASVNDAALTPVCDEPCPGKRSCGKHDCDRLCHFGPCAPCDEVETVRCYCGHDEKVVPCGWNLDDKKMCATAEESWEGRFACDRVCNIPYECGIHTCKDKCHPHSVSPRPCPTSPSVITTCPCGQTPLSVLPGYPRKDCFANIPTCGSSCPKTRPCGHKCPLKCHEGPCPPCHESVYRPCRCGESTLLLDCDEVRERNDAGQIDFFCERVCKALRNCGRHECGRVCCPLSYKAKRKGRRALDDIDTGDDDLHACSLTCGRTLSCGIHTCPRPDHKGNCGRCLEASYDELICNCGHTVIYPPVACGTKVNCVFPCARPDPPCGHPKSQHNCHEEPECPPCPFLTTKPCACGKDPAVKNVRCSQSQDRVSCGQVCGKLLGCGYHRCEKTCHPGDCESCSQTCNKPKRICKHACTATCHAPAKCPESEPCATIITQSCACGHLQQRGSCGANNANPTSRESVQLKCNSECMVRQRNARLADALGIKQPVDRTLTEWTPELRTFARANPQFVVMVEQTFRDFFQGARQTLILPHMPVAKRTFVMSLADAYHLGRELIDAEPNRSVQIRRRVDTRIPNPLLSAAAPPLGRTGLGGLGNLRAAAPATSSPWGASRAGTSTPPTTAPATSAASAVKGTAASMPTSRIVTPQTSTRPTPSSSPPAPAAPTLPPAPILHPLPIPVSTPRVVDDDDWDQSGDEA</sequence>
<evidence type="ECO:0000256" key="6">
    <source>
        <dbReference type="ARBA" id="ARBA00022833"/>
    </source>
</evidence>
<dbReference type="InterPro" id="IPR000967">
    <property type="entry name" value="Znf_NFX1"/>
</dbReference>
<dbReference type="GO" id="GO:0000122">
    <property type="term" value="P:negative regulation of transcription by RNA polymerase II"/>
    <property type="evidence" value="ECO:0007669"/>
    <property type="project" value="TreeGrafter"/>
</dbReference>
<dbReference type="InterPro" id="IPR036867">
    <property type="entry name" value="R3H_dom_sf"/>
</dbReference>
<keyword evidence="3" id="KW-0479">Metal-binding</keyword>
<evidence type="ECO:0000256" key="1">
    <source>
        <dbReference type="ARBA" id="ARBA00004123"/>
    </source>
</evidence>
<feature type="compositionally biased region" description="Acidic residues" evidence="10">
    <location>
        <begin position="1152"/>
        <end position="1163"/>
    </location>
</feature>
<keyword evidence="7" id="KW-0805">Transcription regulation</keyword>
<feature type="compositionally biased region" description="Low complexity" evidence="10">
    <location>
        <begin position="172"/>
        <end position="201"/>
    </location>
</feature>
<evidence type="ECO:0000256" key="3">
    <source>
        <dbReference type="ARBA" id="ARBA00022723"/>
    </source>
</evidence>
<dbReference type="GO" id="GO:0008270">
    <property type="term" value="F:zinc ion binding"/>
    <property type="evidence" value="ECO:0007669"/>
    <property type="project" value="UniProtKB-KW"/>
</dbReference>
<evidence type="ECO:0000256" key="9">
    <source>
        <dbReference type="ARBA" id="ARBA00023242"/>
    </source>
</evidence>
<evidence type="ECO:0000313" key="12">
    <source>
        <dbReference type="EMBL" id="WOO82408.1"/>
    </source>
</evidence>
<feature type="domain" description="NF-X1-type" evidence="11">
    <location>
        <begin position="625"/>
        <end position="643"/>
    </location>
</feature>
<organism evidence="12 13">
    <name type="scientific">Vanrija pseudolonga</name>
    <dbReference type="NCBI Taxonomy" id="143232"/>
    <lineage>
        <taxon>Eukaryota</taxon>
        <taxon>Fungi</taxon>
        <taxon>Dikarya</taxon>
        <taxon>Basidiomycota</taxon>
        <taxon>Agaricomycotina</taxon>
        <taxon>Tremellomycetes</taxon>
        <taxon>Trichosporonales</taxon>
        <taxon>Trichosporonaceae</taxon>
        <taxon>Vanrija</taxon>
    </lineage>
</organism>
<dbReference type="GO" id="GO:0005634">
    <property type="term" value="C:nucleus"/>
    <property type="evidence" value="ECO:0007669"/>
    <property type="project" value="UniProtKB-SubCell"/>
</dbReference>
<dbReference type="Pfam" id="PF01424">
    <property type="entry name" value="R3H"/>
    <property type="match status" value="1"/>
</dbReference>
<keyword evidence="9" id="KW-0539">Nucleus</keyword>
<dbReference type="InterPro" id="IPR034078">
    <property type="entry name" value="NFX1_fam"/>
</dbReference>
<dbReference type="PANTHER" id="PTHR12360">
    <property type="entry name" value="NUCLEAR TRANSCRIPTION FACTOR, X-BOX BINDING 1 NFX1"/>
    <property type="match status" value="1"/>
</dbReference>
<proteinExistence type="inferred from homology"/>
<feature type="domain" description="NF-X1-type" evidence="11">
    <location>
        <begin position="492"/>
        <end position="511"/>
    </location>
</feature>
<evidence type="ECO:0000313" key="13">
    <source>
        <dbReference type="Proteomes" id="UP000827549"/>
    </source>
</evidence>
<feature type="compositionally biased region" description="Basic and acidic residues" evidence="10">
    <location>
        <begin position="126"/>
        <end position="135"/>
    </location>
</feature>
<keyword evidence="8" id="KW-0804">Transcription</keyword>
<dbReference type="EMBL" id="CP086717">
    <property type="protein sequence ID" value="WOO82408.1"/>
    <property type="molecule type" value="Genomic_DNA"/>
</dbReference>
<feature type="domain" description="NF-X1-type" evidence="11">
    <location>
        <begin position="433"/>
        <end position="451"/>
    </location>
</feature>
<gene>
    <name evidence="12" type="primary">fap1_1</name>
    <name evidence="12" type="ORF">LOC62_04G005896</name>
</gene>
<feature type="region of interest" description="Disordered" evidence="10">
    <location>
        <begin position="1"/>
        <end position="294"/>
    </location>
</feature>
<feature type="domain" description="NF-X1-type" evidence="11">
    <location>
        <begin position="733"/>
        <end position="752"/>
    </location>
</feature>
<keyword evidence="13" id="KW-1185">Reference proteome</keyword>
<feature type="domain" description="NF-X1-type" evidence="11">
    <location>
        <begin position="790"/>
        <end position="810"/>
    </location>
</feature>
<protein>
    <submittedName>
        <fullName evidence="12">FKBP12-associated protein 1</fullName>
    </submittedName>
</protein>
<keyword evidence="6" id="KW-0862">Zinc</keyword>
<feature type="domain" description="NF-X1-type" evidence="11">
    <location>
        <begin position="876"/>
        <end position="898"/>
    </location>
</feature>
<evidence type="ECO:0000256" key="5">
    <source>
        <dbReference type="ARBA" id="ARBA00022771"/>
    </source>
</evidence>
<feature type="compositionally biased region" description="Low complexity" evidence="10">
    <location>
        <begin position="35"/>
        <end position="70"/>
    </location>
</feature>